<dbReference type="PaxDb" id="5691-EAN76645"/>
<name>Q38EX5_TRYB2</name>
<evidence type="ECO:0000256" key="1">
    <source>
        <dbReference type="SAM" id="MobiDB-lite"/>
    </source>
</evidence>
<dbReference type="AlphaFoldDB" id="Q38EX5"/>
<sequence length="72" mass="8524">QTNHTGGNCSSIFIHAHSYVHVYLYMRVCGRHLREEDTNLKMGRKQNSRRKTSERALAKEKDDKRTQKKIHQ</sequence>
<dbReference type="Proteomes" id="UP000008524">
    <property type="component" value="Chromosome 9"/>
</dbReference>
<dbReference type="InParanoid" id="Q38EX5"/>
<proteinExistence type="predicted"/>
<organism evidence="2 3">
    <name type="scientific">Trypanosoma brucei brucei (strain 927/4 GUTat10.1)</name>
    <dbReference type="NCBI Taxonomy" id="185431"/>
    <lineage>
        <taxon>Eukaryota</taxon>
        <taxon>Discoba</taxon>
        <taxon>Euglenozoa</taxon>
        <taxon>Kinetoplastea</taxon>
        <taxon>Metakinetoplastina</taxon>
        <taxon>Trypanosomatida</taxon>
        <taxon>Trypanosomatidae</taxon>
        <taxon>Trypanosoma</taxon>
    </lineage>
</organism>
<protein>
    <submittedName>
        <fullName evidence="2">Uncharacterized protein</fullName>
    </submittedName>
</protein>
<evidence type="ECO:0000313" key="3">
    <source>
        <dbReference type="Proteomes" id="UP000008524"/>
    </source>
</evidence>
<dbReference type="GeneID" id="3660203"/>
<accession>Q38EX5</accession>
<reference evidence="2 3" key="2">
    <citation type="journal article" date="2005" name="Science">
        <title>The genome of the African trypanosome Trypanosoma brucei.</title>
        <authorList>
            <person name="Berriman M."/>
            <person name="Ghedin E."/>
            <person name="Hertz-Fowler C."/>
            <person name="Blandin G."/>
            <person name="Renauld H."/>
            <person name="Bartholomeu D.C."/>
            <person name="Lennard N.J."/>
            <person name="Caler E."/>
            <person name="Hamlin N.E."/>
            <person name="Haas B."/>
            <person name="Bohme U."/>
            <person name="Hannick L."/>
            <person name="Aslett M.A."/>
            <person name="Shallom J."/>
            <person name="Marcello L."/>
            <person name="Hou L."/>
            <person name="Wickstead B."/>
            <person name="Alsmark U.C."/>
            <person name="Arrowsmith C."/>
            <person name="Atkin R.J."/>
            <person name="Barron A.J."/>
            <person name="Bringaud F."/>
            <person name="Brooks K."/>
            <person name="Carrington M."/>
            <person name="Cherevach I."/>
            <person name="Chillingworth T.J."/>
            <person name="Churcher C."/>
            <person name="Clark L.N."/>
            <person name="Corton C.H."/>
            <person name="Cronin A."/>
            <person name="Davies R.M."/>
            <person name="Doggett J."/>
            <person name="Djikeng A."/>
            <person name="Feldblyum T."/>
            <person name="Field M.C."/>
            <person name="Fraser A."/>
            <person name="Goodhead I."/>
            <person name="Hance Z."/>
            <person name="Harper D."/>
            <person name="Harris B.R."/>
            <person name="Hauser H."/>
            <person name="Hostetler J."/>
            <person name="Ivens A."/>
            <person name="Jagels K."/>
            <person name="Johnson D."/>
            <person name="Johnson J."/>
            <person name="Jones K."/>
            <person name="Kerhornou A.X."/>
            <person name="Koo H."/>
            <person name="Larke N."/>
            <person name="Landfear S."/>
            <person name="Larkin C."/>
            <person name="Leech V."/>
            <person name="Line A."/>
            <person name="Lord A."/>
            <person name="Macleod A."/>
            <person name="Mooney P.J."/>
            <person name="Moule S."/>
            <person name="Martin D.M."/>
            <person name="Morgan G.W."/>
            <person name="Mungall K."/>
            <person name="Norbertczak H."/>
            <person name="Ormond D."/>
            <person name="Pai G."/>
            <person name="Peacock C.S."/>
            <person name="Peterson J."/>
            <person name="Quail M.A."/>
            <person name="Rabbinowitsch E."/>
            <person name="Rajandream M.A."/>
            <person name="Reitter C."/>
            <person name="Salzberg S.L."/>
            <person name="Sanders M."/>
            <person name="Schobel S."/>
            <person name="Sharp S."/>
            <person name="Simmonds M."/>
            <person name="Simpson A.J."/>
            <person name="Tallon L."/>
            <person name="Turner C.M."/>
            <person name="Tait A."/>
            <person name="Tivey A.R."/>
            <person name="Van Aken S."/>
            <person name="Walker D."/>
            <person name="Wanless D."/>
            <person name="Wang S."/>
            <person name="White B."/>
            <person name="White O."/>
            <person name="Whitehead S."/>
            <person name="Woodward J."/>
            <person name="Wortman J."/>
            <person name="Adams M.D."/>
            <person name="Embley T.M."/>
            <person name="Gull K."/>
            <person name="Ullu E."/>
            <person name="Barry J.D."/>
            <person name="Fairlamb A.H."/>
            <person name="Opperdoes F."/>
            <person name="Barrell B.G."/>
            <person name="Donelson J.E."/>
            <person name="Hall N."/>
            <person name="Fraser C.M."/>
            <person name="Melville S.E."/>
            <person name="El-Sayed N.M."/>
        </authorList>
    </citation>
    <scope>NUCLEOTIDE SEQUENCE [LARGE SCALE GENOMIC DNA]</scope>
    <source>
        <strain evidence="2 3">927/4 GUTat10.1</strain>
    </source>
</reference>
<dbReference type="KEGG" id="tbr:Tb09.160.4320"/>
<feature type="non-terminal residue" evidence="2">
    <location>
        <position position="1"/>
    </location>
</feature>
<dbReference type="RefSeq" id="XP_826975.1">
    <property type="nucleotide sequence ID" value="XM_821882.1"/>
</dbReference>
<keyword evidence="3" id="KW-1185">Reference proteome</keyword>
<evidence type="ECO:0000313" key="2">
    <source>
        <dbReference type="EMBL" id="EAN76645.1"/>
    </source>
</evidence>
<gene>
    <name evidence="2" type="ORF">Tb09.160.4320</name>
</gene>
<reference evidence="2 3" key="1">
    <citation type="journal article" date="2005" name="Science">
        <title>Comparative genomics of trypanosomatid parasitic protozoa.</title>
        <authorList>
            <person name="El-Sayed N.M."/>
            <person name="Myler P.J."/>
            <person name="Blandin G."/>
            <person name="Berriman M."/>
            <person name="Crabtree J."/>
            <person name="Aggarwal G."/>
            <person name="Caler E."/>
            <person name="Renauld H."/>
            <person name="Worthey E.A."/>
            <person name="Hertz-Fowler C."/>
            <person name="Ghedin E."/>
            <person name="Peacock C."/>
            <person name="Bartholomeu D.C."/>
            <person name="Haas B.J."/>
            <person name="Tran A.N."/>
            <person name="Wortman J.R."/>
            <person name="Alsmark U.C."/>
            <person name="Angiuoli S."/>
            <person name="Anupama A."/>
            <person name="Badger J."/>
            <person name="Bringaud F."/>
            <person name="Cadag E."/>
            <person name="Carlton J.M."/>
            <person name="Cerqueira G.C."/>
            <person name="Creasy T."/>
            <person name="Delcher A.L."/>
            <person name="Djikeng A."/>
            <person name="Embley T.M."/>
            <person name="Hauser C."/>
            <person name="Ivens A.C."/>
            <person name="Kummerfeld S.K."/>
            <person name="Pereira-Leal J.B."/>
            <person name="Nilsson D."/>
            <person name="Peterson J."/>
            <person name="Salzberg S.L."/>
            <person name="Shallom J."/>
            <person name="Silva J.C."/>
            <person name="Sundaram J."/>
            <person name="Westenberger S."/>
            <person name="White O."/>
            <person name="Melville S.E."/>
            <person name="Donelson J.E."/>
            <person name="Andersson B."/>
            <person name="Stuart K.D."/>
            <person name="Hall N."/>
        </authorList>
    </citation>
    <scope>NUCLEOTIDE SEQUENCE [LARGE SCALE GENOMIC DNA]</scope>
    <source>
        <strain evidence="2 3">927/4 GUTat10.1</strain>
    </source>
</reference>
<feature type="compositionally biased region" description="Basic and acidic residues" evidence="1">
    <location>
        <begin position="51"/>
        <end position="65"/>
    </location>
</feature>
<feature type="region of interest" description="Disordered" evidence="1">
    <location>
        <begin position="35"/>
        <end position="72"/>
    </location>
</feature>
<dbReference type="EMBL" id="CM000207">
    <property type="protein sequence ID" value="EAN76645.1"/>
    <property type="molecule type" value="Genomic_DNA"/>
</dbReference>